<dbReference type="AlphaFoldDB" id="A0A6G0NJT2"/>
<organism evidence="1 2">
    <name type="scientific">Phytophthora fragariae</name>
    <dbReference type="NCBI Taxonomy" id="53985"/>
    <lineage>
        <taxon>Eukaryota</taxon>
        <taxon>Sar</taxon>
        <taxon>Stramenopiles</taxon>
        <taxon>Oomycota</taxon>
        <taxon>Peronosporomycetes</taxon>
        <taxon>Peronosporales</taxon>
        <taxon>Peronosporaceae</taxon>
        <taxon>Phytophthora</taxon>
    </lineage>
</organism>
<name>A0A6G0NJT2_9STRA</name>
<reference evidence="1 2" key="1">
    <citation type="submission" date="2018-09" db="EMBL/GenBank/DDBJ databases">
        <title>Genomic investigation of the strawberry pathogen Phytophthora fragariae indicates pathogenicity is determined by transcriptional variation in three key races.</title>
        <authorList>
            <person name="Adams T.M."/>
            <person name="Armitage A.D."/>
            <person name="Sobczyk M.K."/>
            <person name="Bates H.J."/>
            <person name="Dunwell J.M."/>
            <person name="Nellist C.F."/>
            <person name="Harrison R.J."/>
        </authorList>
    </citation>
    <scope>NUCLEOTIDE SEQUENCE [LARGE SCALE GENOMIC DNA]</scope>
    <source>
        <strain evidence="1 2">BC-23</strain>
    </source>
</reference>
<dbReference type="Proteomes" id="UP000476176">
    <property type="component" value="Unassembled WGS sequence"/>
</dbReference>
<proteinExistence type="predicted"/>
<protein>
    <submittedName>
        <fullName evidence="1">Uncharacterized protein</fullName>
    </submittedName>
</protein>
<accession>A0A6G0NJT2</accession>
<evidence type="ECO:0000313" key="1">
    <source>
        <dbReference type="EMBL" id="KAE9211219.1"/>
    </source>
</evidence>
<evidence type="ECO:0000313" key="2">
    <source>
        <dbReference type="Proteomes" id="UP000476176"/>
    </source>
</evidence>
<sequence length="127" mass="13521">MDHHGNAAAERKLHTLSKSRSRVRLFLTPHRCSGGVQATDAKLRASHSSGDEAGGGVQTTDAKLRMSCSSGDGGIQAEGAKLRLHGGRIATFMSRMAWMSGSANQTIYCFELSDSALGFIICNTHIT</sequence>
<dbReference type="EMBL" id="QXGC01001103">
    <property type="protein sequence ID" value="KAE9211219.1"/>
    <property type="molecule type" value="Genomic_DNA"/>
</dbReference>
<gene>
    <name evidence="1" type="ORF">PF004_g15989</name>
</gene>
<comment type="caution">
    <text evidence="1">The sequence shown here is derived from an EMBL/GenBank/DDBJ whole genome shotgun (WGS) entry which is preliminary data.</text>
</comment>